<feature type="region of interest" description="Disordered" evidence="1">
    <location>
        <begin position="377"/>
        <end position="408"/>
    </location>
</feature>
<dbReference type="AlphaFoldDB" id="A0A5B9Y4W0"/>
<accession>A0A5B9Y4W0</accession>
<feature type="compositionally biased region" description="Polar residues" evidence="1">
    <location>
        <begin position="397"/>
        <end position="408"/>
    </location>
</feature>
<protein>
    <recommendedName>
        <fullName evidence="5">Transmembrane protein</fullName>
    </recommendedName>
</protein>
<feature type="compositionally biased region" description="Polar residues" evidence="1">
    <location>
        <begin position="262"/>
        <end position="271"/>
    </location>
</feature>
<evidence type="ECO:0000256" key="2">
    <source>
        <dbReference type="SAM" id="Phobius"/>
    </source>
</evidence>
<keyword evidence="2" id="KW-0812">Transmembrane</keyword>
<feature type="region of interest" description="Disordered" evidence="1">
    <location>
        <begin position="261"/>
        <end position="285"/>
    </location>
</feature>
<dbReference type="EMBL" id="CP043026">
    <property type="protein sequence ID" value="QEH62124.1"/>
    <property type="molecule type" value="Genomic_DNA"/>
</dbReference>
<name>A0A5B9Y4W0_9MOLU</name>
<gene>
    <name evidence="3" type="ORF">SCHIN_v1c09310</name>
</gene>
<feature type="transmembrane region" description="Helical" evidence="2">
    <location>
        <begin position="7"/>
        <end position="30"/>
    </location>
</feature>
<evidence type="ECO:0000256" key="1">
    <source>
        <dbReference type="SAM" id="MobiDB-lite"/>
    </source>
</evidence>
<keyword evidence="2" id="KW-0472">Membrane</keyword>
<organism evidence="3 4">
    <name type="scientific">Spiroplasma chinense</name>
    <dbReference type="NCBI Taxonomy" id="216932"/>
    <lineage>
        <taxon>Bacteria</taxon>
        <taxon>Bacillati</taxon>
        <taxon>Mycoplasmatota</taxon>
        <taxon>Mollicutes</taxon>
        <taxon>Entomoplasmatales</taxon>
        <taxon>Spiroplasmataceae</taxon>
        <taxon>Spiroplasma</taxon>
    </lineage>
</organism>
<feature type="transmembrane region" description="Helical" evidence="2">
    <location>
        <begin position="60"/>
        <end position="81"/>
    </location>
</feature>
<evidence type="ECO:0000313" key="3">
    <source>
        <dbReference type="EMBL" id="QEH62124.1"/>
    </source>
</evidence>
<sequence length="408" mass="46247">MKKTKNLGIVFSVLTFAVGIFASLGMFLTIDDGITVTSTLNFTYISVFNFDQDQVVSYSWIQNVVLAMTAVSFLASMLRYFLFESKPLTIIALLTNIANTVFAIVFLTIVFLPNGGKDVWINDGYYFTSPLHLIFPIVLIVLATFSTIIAIASVSKTFKGINDEKVSKKAKQKTNNSENYEEQNQEPINYQNNKMPQPDPNFTSSPSDETFNIADKLQKLRNDLANGIFDESQLTEEQTKELERFDQQFVEETVIEKPVESTKVQVKQQQPDPIEYTGSPKDPYKQTIVPRRAAQKAREYNKPIGNVVSAQAVQTKEERKAAKYDESFQGKVFLGDSDRIWQAMQKQNREIKPKTPTADHVVSKSNIVNSLQKEKTQTMELDSNKFMDPIHGESDYEQTSSPTIDWDD</sequence>
<keyword evidence="2" id="KW-1133">Transmembrane helix</keyword>
<evidence type="ECO:0008006" key="5">
    <source>
        <dbReference type="Google" id="ProtNLM"/>
    </source>
</evidence>
<keyword evidence="4" id="KW-1185">Reference proteome</keyword>
<dbReference type="Proteomes" id="UP000323144">
    <property type="component" value="Chromosome"/>
</dbReference>
<reference evidence="3 4" key="1">
    <citation type="submission" date="2019-08" db="EMBL/GenBank/DDBJ databases">
        <title>Complete genome sequence of Spiroplasma chinense CCH (DSM 19755).</title>
        <authorList>
            <person name="Shen H.-Y."/>
            <person name="Lin Y.-C."/>
            <person name="Chou L."/>
            <person name="Kuo C.-H."/>
        </authorList>
    </citation>
    <scope>NUCLEOTIDE SEQUENCE [LARGE SCALE GENOMIC DNA]</scope>
    <source>
        <strain evidence="3 4">CCH</strain>
    </source>
</reference>
<dbReference type="KEGG" id="schi:SCHIN_v1c09310"/>
<feature type="compositionally biased region" description="Basic and acidic residues" evidence="1">
    <location>
        <begin position="377"/>
        <end position="394"/>
    </location>
</feature>
<feature type="transmembrane region" description="Helical" evidence="2">
    <location>
        <begin position="133"/>
        <end position="155"/>
    </location>
</feature>
<dbReference type="RefSeq" id="WP_166508493.1">
    <property type="nucleotide sequence ID" value="NZ_CP043026.1"/>
</dbReference>
<proteinExistence type="predicted"/>
<feature type="transmembrane region" description="Helical" evidence="2">
    <location>
        <begin position="88"/>
        <end position="113"/>
    </location>
</feature>
<feature type="compositionally biased region" description="Polar residues" evidence="1">
    <location>
        <begin position="187"/>
        <end position="205"/>
    </location>
</feature>
<feature type="region of interest" description="Disordered" evidence="1">
    <location>
        <begin position="168"/>
        <end position="205"/>
    </location>
</feature>
<evidence type="ECO:0000313" key="4">
    <source>
        <dbReference type="Proteomes" id="UP000323144"/>
    </source>
</evidence>